<comment type="caution">
    <text evidence="5">The sequence shown here is derived from an EMBL/GenBank/DDBJ whole genome shotgun (WGS) entry which is preliminary data.</text>
</comment>
<dbReference type="PANTHER" id="PTHR46446:SF28">
    <property type="entry name" value="TRANSCRIPTION FACTOR PRE5"/>
    <property type="match status" value="1"/>
</dbReference>
<gene>
    <name evidence="5" type="ORF">ZIOFF_029318</name>
</gene>
<dbReference type="PANTHER" id="PTHR46446">
    <property type="entry name" value="TRANSCRIPTION FACTOR PRE"/>
    <property type="match status" value="1"/>
</dbReference>
<evidence type="ECO:0000313" key="5">
    <source>
        <dbReference type="EMBL" id="KAG6511261.1"/>
    </source>
</evidence>
<keyword evidence="4" id="KW-0804">Transcription</keyword>
<dbReference type="AlphaFoldDB" id="A0A8J5GWH7"/>
<evidence type="ECO:0000256" key="2">
    <source>
        <dbReference type="ARBA" id="ARBA00022604"/>
    </source>
</evidence>
<keyword evidence="3" id="KW-0805">Transcription regulation</keyword>
<evidence type="ECO:0000313" key="6">
    <source>
        <dbReference type="Proteomes" id="UP000734854"/>
    </source>
</evidence>
<dbReference type="SUPFAM" id="SSF47459">
    <property type="entry name" value="HLH, helix-loop-helix DNA-binding domain"/>
    <property type="match status" value="1"/>
</dbReference>
<dbReference type="GO" id="GO:0006355">
    <property type="term" value="P:regulation of DNA-templated transcription"/>
    <property type="evidence" value="ECO:0007669"/>
    <property type="project" value="InterPro"/>
</dbReference>
<sequence>MEQSENGNGLKWNEVWTEDSVVGGCPNRELLFWPCLDSARIFQKIGIVSFYRRSRISEEEINELISNLQFLLQDTHQRRRGSSRASPENLLHETCNCIKKLHQEVDDLSNRLSALMETMDFNSAQVELLQSFFHS</sequence>
<protein>
    <submittedName>
        <fullName evidence="5">Uncharacterized protein</fullName>
    </submittedName>
</protein>
<evidence type="ECO:0000256" key="4">
    <source>
        <dbReference type="ARBA" id="ARBA00023163"/>
    </source>
</evidence>
<accession>A0A8J5GWH7</accession>
<dbReference type="GO" id="GO:0046983">
    <property type="term" value="F:protein dimerization activity"/>
    <property type="evidence" value="ECO:0007669"/>
    <property type="project" value="InterPro"/>
</dbReference>
<reference evidence="5 6" key="1">
    <citation type="submission" date="2020-08" db="EMBL/GenBank/DDBJ databases">
        <title>Plant Genome Project.</title>
        <authorList>
            <person name="Zhang R.-G."/>
        </authorList>
    </citation>
    <scope>NUCLEOTIDE SEQUENCE [LARGE SCALE GENOMIC DNA]</scope>
    <source>
        <tissue evidence="5">Rhizome</tissue>
    </source>
</reference>
<dbReference type="GO" id="GO:0040008">
    <property type="term" value="P:regulation of growth"/>
    <property type="evidence" value="ECO:0007669"/>
    <property type="project" value="InterPro"/>
</dbReference>
<evidence type="ECO:0000256" key="3">
    <source>
        <dbReference type="ARBA" id="ARBA00023015"/>
    </source>
</evidence>
<dbReference type="InterPro" id="IPR036638">
    <property type="entry name" value="HLH_DNA-bd_sf"/>
</dbReference>
<name>A0A8J5GWH7_ZINOF</name>
<keyword evidence="6" id="KW-1185">Reference proteome</keyword>
<comment type="similarity">
    <text evidence="1">Belongs to the bHLH protein family.</text>
</comment>
<evidence type="ECO:0000256" key="1">
    <source>
        <dbReference type="ARBA" id="ARBA00005510"/>
    </source>
</evidence>
<organism evidence="5 6">
    <name type="scientific">Zingiber officinale</name>
    <name type="common">Ginger</name>
    <name type="synonym">Amomum zingiber</name>
    <dbReference type="NCBI Taxonomy" id="94328"/>
    <lineage>
        <taxon>Eukaryota</taxon>
        <taxon>Viridiplantae</taxon>
        <taxon>Streptophyta</taxon>
        <taxon>Embryophyta</taxon>
        <taxon>Tracheophyta</taxon>
        <taxon>Spermatophyta</taxon>
        <taxon>Magnoliopsida</taxon>
        <taxon>Liliopsida</taxon>
        <taxon>Zingiberales</taxon>
        <taxon>Zingiberaceae</taxon>
        <taxon>Zingiber</taxon>
    </lineage>
</organism>
<dbReference type="Proteomes" id="UP000734854">
    <property type="component" value="Unassembled WGS sequence"/>
</dbReference>
<proteinExistence type="inferred from homology"/>
<dbReference type="Gene3D" id="4.10.280.10">
    <property type="entry name" value="Helix-loop-helix DNA-binding domain"/>
    <property type="match status" value="1"/>
</dbReference>
<keyword evidence="2" id="KW-0341">Growth regulation</keyword>
<dbReference type="InterPro" id="IPR044293">
    <property type="entry name" value="PRE"/>
</dbReference>
<dbReference type="EMBL" id="JACMSC010000008">
    <property type="protein sequence ID" value="KAG6511261.1"/>
    <property type="molecule type" value="Genomic_DNA"/>
</dbReference>
<dbReference type="Pfam" id="PF23174">
    <property type="entry name" value="bHLH_ILI"/>
    <property type="match status" value="1"/>
</dbReference>